<feature type="domain" description="Glycoside hydrolase family 3 N-terminal" evidence="4">
    <location>
        <begin position="6"/>
        <end position="328"/>
    </location>
</feature>
<dbReference type="InterPro" id="IPR036962">
    <property type="entry name" value="Glyco_hydro_3_N_sf"/>
</dbReference>
<dbReference type="Gene3D" id="3.40.50.1700">
    <property type="entry name" value="Glycoside hydrolase family 3 C-terminal domain"/>
    <property type="match status" value="1"/>
</dbReference>
<organism evidence="5 6">
    <name type="scientific">Alicyclobacillus dauci</name>
    <dbReference type="NCBI Taxonomy" id="1475485"/>
    <lineage>
        <taxon>Bacteria</taxon>
        <taxon>Bacillati</taxon>
        <taxon>Bacillota</taxon>
        <taxon>Bacilli</taxon>
        <taxon>Bacillales</taxon>
        <taxon>Alicyclobacillaceae</taxon>
        <taxon>Alicyclobacillus</taxon>
    </lineage>
</organism>
<evidence type="ECO:0000313" key="5">
    <source>
        <dbReference type="EMBL" id="WAH37177.1"/>
    </source>
</evidence>
<dbReference type="Pfam" id="PF00933">
    <property type="entry name" value="Glyco_hydro_3"/>
    <property type="match status" value="1"/>
</dbReference>
<name>A0ABY6Z3D1_9BACL</name>
<accession>A0ABY6Z3D1</accession>
<dbReference type="Proteomes" id="UP001164803">
    <property type="component" value="Chromosome"/>
</dbReference>
<dbReference type="InterPro" id="IPR017853">
    <property type="entry name" value="GH"/>
</dbReference>
<keyword evidence="6" id="KW-1185">Reference proteome</keyword>
<dbReference type="RefSeq" id="WP_268044625.1">
    <property type="nucleotide sequence ID" value="NZ_CP104064.1"/>
</dbReference>
<dbReference type="InterPro" id="IPR050226">
    <property type="entry name" value="NagZ_Beta-hexosaminidase"/>
</dbReference>
<reference evidence="5" key="1">
    <citation type="submission" date="2022-08" db="EMBL/GenBank/DDBJ databases">
        <title>Alicyclobacillus dauci DSM2870, complete genome.</title>
        <authorList>
            <person name="Wang Q."/>
            <person name="Cai R."/>
            <person name="Wang Z."/>
        </authorList>
    </citation>
    <scope>NUCLEOTIDE SEQUENCE</scope>
    <source>
        <strain evidence="5">DSM 28700</strain>
    </source>
</reference>
<dbReference type="InterPro" id="IPR036881">
    <property type="entry name" value="Glyco_hydro_3_C_sf"/>
</dbReference>
<dbReference type="PANTHER" id="PTHR30480">
    <property type="entry name" value="BETA-HEXOSAMINIDASE-RELATED"/>
    <property type="match status" value="1"/>
</dbReference>
<evidence type="ECO:0000256" key="1">
    <source>
        <dbReference type="ARBA" id="ARBA00005336"/>
    </source>
</evidence>
<dbReference type="EC" id="3.2.1.52" evidence="5"/>
<proteinExistence type="inferred from homology"/>
<gene>
    <name evidence="5" type="primary">nagZ</name>
    <name evidence="5" type="ORF">NZD86_01095</name>
</gene>
<protein>
    <submittedName>
        <fullName evidence="5">Beta-N-acetylhexosaminidase</fullName>
        <ecNumber evidence="5">3.2.1.52</ecNumber>
    </submittedName>
</protein>
<dbReference type="PANTHER" id="PTHR30480:SF16">
    <property type="entry name" value="GLYCOSIDE HYDROLASE FAMILY 3 DOMAIN PROTEIN"/>
    <property type="match status" value="1"/>
</dbReference>
<dbReference type="PRINTS" id="PR00133">
    <property type="entry name" value="GLHYDRLASE3"/>
</dbReference>
<comment type="similarity">
    <text evidence="1">Belongs to the glycosyl hydrolase 3 family.</text>
</comment>
<keyword evidence="2 5" id="KW-0378">Hydrolase</keyword>
<dbReference type="InterPro" id="IPR001764">
    <property type="entry name" value="Glyco_hydro_3_N"/>
</dbReference>
<evidence type="ECO:0000256" key="3">
    <source>
        <dbReference type="ARBA" id="ARBA00023295"/>
    </source>
</evidence>
<dbReference type="NCBIfam" id="NF003740">
    <property type="entry name" value="PRK05337.1"/>
    <property type="match status" value="1"/>
</dbReference>
<evidence type="ECO:0000313" key="6">
    <source>
        <dbReference type="Proteomes" id="UP001164803"/>
    </source>
</evidence>
<dbReference type="SUPFAM" id="SSF51445">
    <property type="entry name" value="(Trans)glycosidases"/>
    <property type="match status" value="1"/>
</dbReference>
<evidence type="ECO:0000259" key="4">
    <source>
        <dbReference type="Pfam" id="PF00933"/>
    </source>
</evidence>
<dbReference type="EMBL" id="CP104064">
    <property type="protein sequence ID" value="WAH37177.1"/>
    <property type="molecule type" value="Genomic_DNA"/>
</dbReference>
<sequence length="527" mass="56903">MKQGEIRELVGELMVTGFDSLAVNDHAKQLVGKHRVKNIILFKRNVESMEQVTELNETLQDCARTAGHELPLIICTDQENGIVRRLAPGLPGLPGNMAVGATGNPDNAYRVGQLTARQLLRMGVNMNLAPVLDVNNNPANPVIGVRSYGEDPNRVAEFGISMIQGLQECGVIACGKHFPGHGDTSIDSHLALPEISHPLSRLEEIELKPFRRAIAGGLDVIMTAHVVFSSIEPRHIPATLSRLVLTRFLREELGFQGVITTDCLEMNAISETIGVGEGAVQALAAGADMIMVSHRLDRQEDAIESIVNAVLDGRIPEERLVDAATRVREMRERRLRLDGDEVPVSGGKKDDLLCEAIALQQDVCAQAATIVSNDHGDLPLSPKDIERVHVLVDTTMPRMSAADNAASHQFLVDAIETAIPGSQIILHRIDTTVPERTAFEEDDLIIAGLSGCGNAAYIAFLQDLVKSDLRLVLIALQSPYDLAAVPGAPTSVAVYEYTPWMVEAGVDALFGRGGQGRLPVSVVLAVE</sequence>
<evidence type="ECO:0000256" key="2">
    <source>
        <dbReference type="ARBA" id="ARBA00022801"/>
    </source>
</evidence>
<keyword evidence="3 5" id="KW-0326">Glycosidase</keyword>
<dbReference type="GO" id="GO:0004563">
    <property type="term" value="F:beta-N-acetylhexosaminidase activity"/>
    <property type="evidence" value="ECO:0007669"/>
    <property type="project" value="UniProtKB-EC"/>
</dbReference>
<dbReference type="Gene3D" id="3.20.20.300">
    <property type="entry name" value="Glycoside hydrolase, family 3, N-terminal domain"/>
    <property type="match status" value="1"/>
</dbReference>